<evidence type="ECO:0000259" key="3">
    <source>
        <dbReference type="Pfam" id="PF07364"/>
    </source>
</evidence>
<keyword evidence="1" id="KW-0479">Metal-binding</keyword>
<dbReference type="GO" id="GO:0046872">
    <property type="term" value="F:metal ion binding"/>
    <property type="evidence" value="ECO:0007669"/>
    <property type="project" value="UniProtKB-KW"/>
</dbReference>
<comment type="function">
    <text evidence="1">Involved in peptidolytic degradation of cyclic heptapeptide hepatotoxin microcystin (MC).</text>
</comment>
<keyword evidence="1" id="KW-0482">Metalloprotease</keyword>
<dbReference type="Proteomes" id="UP000027746">
    <property type="component" value="Unassembled WGS sequence"/>
</dbReference>
<dbReference type="InterPro" id="IPR009197">
    <property type="entry name" value="MlrC"/>
</dbReference>
<reference evidence="4 5" key="1">
    <citation type="submission" date="2014-01" db="EMBL/GenBank/DDBJ databases">
        <title>Sulfitobacter sp. H3 (MCCC 1A00686) Genome Sequencing.</title>
        <authorList>
            <person name="Lai Q."/>
            <person name="Hong Z."/>
        </authorList>
    </citation>
    <scope>NUCLEOTIDE SEQUENCE [LARGE SCALE GENOMIC DNA]</scope>
    <source>
        <strain evidence="4 5">H3</strain>
    </source>
</reference>
<feature type="domain" description="Microcystin LR degradation protein MlrC C-terminal" evidence="2">
    <location>
        <begin position="297"/>
        <end position="461"/>
    </location>
</feature>
<comment type="similarity">
    <text evidence="1">Belongs to the peptidase M81 family.</text>
</comment>
<sequence>MTRVFIGGIATESNTFATIPTTMADYESLGLFHGNATAQAPEHFTAPLHVWRKNAEAAGFEVVEGLMAAAQPGGVTLAKVWKALRDELLVDVAKAGPIDIVALNLHGAMIADGEDDCEGVILEEIRKLLPDAIIGCELDLHCHLTEKMIDAADVIVSYKEYPHTDTAERAEDLWDLLVRTHRGEIKPVAARAEMRMLSVWHTTTPPMTDFVQSMFDAEGQDGILSISFCHGFAYGDVPAMGSNMLVYADGNAAKAKETAETFKNRVWDLRHQTRPAALTPDQGIAKARDIGKPCVVLADTADNAGTGAGTDSTYMVTALQKAGVKGAIVGMMFDPVVVGIVRGAGVGATLTLRIGGKFSPRSGPPLDLEVRVHAVQDDHRQTTVAGQRMRCGNCVVLETKEGVLLVLNDVRTQTFNPDAFTGLGLDPANAPIVVVKSTQHFYAGFAPIASAIFYVKTDAAIRFEGPVSPYTRRNGNYWPLVEDPFATA</sequence>
<protein>
    <recommendedName>
        <fullName evidence="1">Microcystinase C</fullName>
        <shortName evidence="1">MlrC</shortName>
    </recommendedName>
</protein>
<keyword evidence="1" id="KW-0645">Protease</keyword>
<name>A0A073J779_9RHOB</name>
<dbReference type="Pfam" id="PF07171">
    <property type="entry name" value="MlrC_C"/>
    <property type="match status" value="1"/>
</dbReference>
<evidence type="ECO:0000313" key="5">
    <source>
        <dbReference type="Proteomes" id="UP000027746"/>
    </source>
</evidence>
<dbReference type="GO" id="GO:0008237">
    <property type="term" value="F:metallopeptidase activity"/>
    <property type="evidence" value="ECO:0007669"/>
    <property type="project" value="UniProtKB-KW"/>
</dbReference>
<dbReference type="InterPro" id="IPR015995">
    <property type="entry name" value="MlrC_N"/>
</dbReference>
<gene>
    <name evidence="4" type="ORF">SUH3_00710</name>
</gene>
<keyword evidence="1" id="KW-0378">Hydrolase</keyword>
<comment type="cofactor">
    <cofactor evidence="1">
        <name>Zn(2+)</name>
        <dbReference type="ChEBI" id="CHEBI:29105"/>
    </cofactor>
    <text evidence="1">Binds 1 zinc ion per subunit.</text>
</comment>
<evidence type="ECO:0000256" key="1">
    <source>
        <dbReference type="PIRNR" id="PIRNR012702"/>
    </source>
</evidence>
<accession>A0A073J779</accession>
<feature type="domain" description="Microcystin LR degradation protein MlrC N-terminal" evidence="3">
    <location>
        <begin position="3"/>
        <end position="287"/>
    </location>
</feature>
<dbReference type="Pfam" id="PF07364">
    <property type="entry name" value="DUF1485"/>
    <property type="match status" value="1"/>
</dbReference>
<dbReference type="EMBL" id="JAMD01000001">
    <property type="protein sequence ID" value="KEJ97536.1"/>
    <property type="molecule type" value="Genomic_DNA"/>
</dbReference>
<dbReference type="GO" id="GO:0006508">
    <property type="term" value="P:proteolysis"/>
    <property type="evidence" value="ECO:0007669"/>
    <property type="project" value="UniProtKB-KW"/>
</dbReference>
<dbReference type="OrthoDB" id="9782658at2"/>
<proteinExistence type="inferred from homology"/>
<organism evidence="4 5">
    <name type="scientific">Pseudosulfitobacter pseudonitzschiae</name>
    <dbReference type="NCBI Taxonomy" id="1402135"/>
    <lineage>
        <taxon>Bacteria</taxon>
        <taxon>Pseudomonadati</taxon>
        <taxon>Pseudomonadota</taxon>
        <taxon>Alphaproteobacteria</taxon>
        <taxon>Rhodobacterales</taxon>
        <taxon>Roseobacteraceae</taxon>
        <taxon>Pseudosulfitobacter</taxon>
    </lineage>
</organism>
<evidence type="ECO:0000259" key="2">
    <source>
        <dbReference type="Pfam" id="PF07171"/>
    </source>
</evidence>
<dbReference type="RefSeq" id="WP_037920449.1">
    <property type="nucleotide sequence ID" value="NZ_CP054599.1"/>
</dbReference>
<dbReference type="AlphaFoldDB" id="A0A073J779"/>
<dbReference type="PIRSF" id="PIRSF012702">
    <property type="entry name" value="UCP012702"/>
    <property type="match status" value="1"/>
</dbReference>
<evidence type="ECO:0000313" key="4">
    <source>
        <dbReference type="EMBL" id="KEJ97536.1"/>
    </source>
</evidence>
<keyword evidence="5" id="KW-1185">Reference proteome</keyword>
<dbReference type="InterPro" id="IPR010799">
    <property type="entry name" value="MlrC_C"/>
</dbReference>
<comment type="caution">
    <text evidence="4">The sequence shown here is derived from an EMBL/GenBank/DDBJ whole genome shotgun (WGS) entry which is preliminary data.</text>
</comment>
<dbReference type="GeneID" id="68870068"/>